<evidence type="ECO:0000256" key="1">
    <source>
        <dbReference type="SAM" id="SignalP"/>
    </source>
</evidence>
<keyword evidence="4" id="KW-1185">Reference proteome</keyword>
<dbReference type="EMBL" id="OZ035826">
    <property type="protein sequence ID" value="CAL1602928.1"/>
    <property type="molecule type" value="Genomic_DNA"/>
</dbReference>
<reference evidence="3 4" key="1">
    <citation type="submission" date="2024-04" db="EMBL/GenBank/DDBJ databases">
        <authorList>
            <person name="Waldvogel A.-M."/>
            <person name="Schoenle A."/>
        </authorList>
    </citation>
    <scope>NUCLEOTIDE SEQUENCE [LARGE SCALE GENOMIC DNA]</scope>
</reference>
<dbReference type="Proteomes" id="UP001497482">
    <property type="component" value="Chromosome 4"/>
</dbReference>
<feature type="signal peptide" evidence="1">
    <location>
        <begin position="1"/>
        <end position="21"/>
    </location>
</feature>
<protein>
    <recommendedName>
        <fullName evidence="2">Growth factor receptor NTRK leucine rich repeat C-terminal domain-containing protein</fullName>
    </recommendedName>
</protein>
<evidence type="ECO:0000313" key="3">
    <source>
        <dbReference type="EMBL" id="CAL1602928.1"/>
    </source>
</evidence>
<accession>A0AAV2LRF2</accession>
<evidence type="ECO:0000259" key="2">
    <source>
        <dbReference type="Pfam" id="PF16920"/>
    </source>
</evidence>
<organism evidence="3 4">
    <name type="scientific">Knipowitschia caucasica</name>
    <name type="common">Caucasian dwarf goby</name>
    <name type="synonym">Pomatoschistus caucasicus</name>
    <dbReference type="NCBI Taxonomy" id="637954"/>
    <lineage>
        <taxon>Eukaryota</taxon>
        <taxon>Metazoa</taxon>
        <taxon>Chordata</taxon>
        <taxon>Craniata</taxon>
        <taxon>Vertebrata</taxon>
        <taxon>Euteleostomi</taxon>
        <taxon>Actinopterygii</taxon>
        <taxon>Neopterygii</taxon>
        <taxon>Teleostei</taxon>
        <taxon>Neoteleostei</taxon>
        <taxon>Acanthomorphata</taxon>
        <taxon>Gobiaria</taxon>
        <taxon>Gobiiformes</taxon>
        <taxon>Gobioidei</taxon>
        <taxon>Gobiidae</taxon>
        <taxon>Gobiinae</taxon>
        <taxon>Knipowitschia</taxon>
    </lineage>
</organism>
<evidence type="ECO:0000313" key="4">
    <source>
        <dbReference type="Proteomes" id="UP001497482"/>
    </source>
</evidence>
<feature type="chain" id="PRO_5043461050" description="Growth factor receptor NTRK leucine rich repeat C-terminal domain-containing protein" evidence="1">
    <location>
        <begin position="22"/>
        <end position="70"/>
    </location>
</feature>
<name>A0AAV2LRF2_KNICA</name>
<sequence>MIVCVIVLWIVVMSMLHHLENVVFDCGCGIRWIQLWQQRGEAGLHTQQLYCKNGASEIPLHNMYINNCGV</sequence>
<feature type="domain" description="Growth factor receptor NTRK leucine rich repeat C-terminal" evidence="2">
    <location>
        <begin position="25"/>
        <end position="69"/>
    </location>
</feature>
<gene>
    <name evidence="3" type="ORF">KC01_LOCUS30660</name>
</gene>
<dbReference type="Pfam" id="PF16920">
    <property type="entry name" value="LRRCT_2"/>
    <property type="match status" value="1"/>
</dbReference>
<keyword evidence="1" id="KW-0732">Signal</keyword>
<proteinExistence type="predicted"/>
<dbReference type="AlphaFoldDB" id="A0AAV2LRF2"/>
<dbReference type="InterPro" id="IPR031635">
    <property type="entry name" value="NTRK_LRRCT"/>
</dbReference>